<protein>
    <submittedName>
        <fullName evidence="1">Uncharacterized protein</fullName>
    </submittedName>
</protein>
<sequence>MPGLKFGDYICELQITALQQHQKVVEQIGGFRNDPASIRLHAGDNQFDSFFAEFLGNVRLAFLVQRCRVAFAGVSRGALPEDLFKFR</sequence>
<gene>
    <name evidence="1" type="ORF">METZ01_LOCUS355421</name>
</gene>
<name>A0A382RZX7_9ZZZZ</name>
<dbReference type="EMBL" id="UINC01125022">
    <property type="protein sequence ID" value="SVD02567.1"/>
    <property type="molecule type" value="Genomic_DNA"/>
</dbReference>
<evidence type="ECO:0000313" key="1">
    <source>
        <dbReference type="EMBL" id="SVD02567.1"/>
    </source>
</evidence>
<proteinExistence type="predicted"/>
<accession>A0A382RZX7</accession>
<dbReference type="AlphaFoldDB" id="A0A382RZX7"/>
<reference evidence="1" key="1">
    <citation type="submission" date="2018-05" db="EMBL/GenBank/DDBJ databases">
        <authorList>
            <person name="Lanie J.A."/>
            <person name="Ng W.-L."/>
            <person name="Kazmierczak K.M."/>
            <person name="Andrzejewski T.M."/>
            <person name="Davidsen T.M."/>
            <person name="Wayne K.J."/>
            <person name="Tettelin H."/>
            <person name="Glass J.I."/>
            <person name="Rusch D."/>
            <person name="Podicherti R."/>
            <person name="Tsui H.-C.T."/>
            <person name="Winkler M.E."/>
        </authorList>
    </citation>
    <scope>NUCLEOTIDE SEQUENCE</scope>
</reference>
<organism evidence="1">
    <name type="scientific">marine metagenome</name>
    <dbReference type="NCBI Taxonomy" id="408172"/>
    <lineage>
        <taxon>unclassified sequences</taxon>
        <taxon>metagenomes</taxon>
        <taxon>ecological metagenomes</taxon>
    </lineage>
</organism>